<keyword evidence="8" id="KW-0547">Nucleotide-binding</keyword>
<evidence type="ECO:0000256" key="10">
    <source>
        <dbReference type="ARBA" id="ARBA00023134"/>
    </source>
</evidence>
<dbReference type="PANTHER" id="PTHR12729:SF1">
    <property type="entry name" value="TRNAHIS GUANYLYLTRANSFERASE CATALYTIC DOMAIN-CONTAINING PROTEIN"/>
    <property type="match status" value="1"/>
</dbReference>
<dbReference type="GO" id="GO:0005525">
    <property type="term" value="F:GTP binding"/>
    <property type="evidence" value="ECO:0007669"/>
    <property type="project" value="UniProtKB-KW"/>
</dbReference>
<keyword evidence="10" id="KW-0342">GTP-binding</keyword>
<evidence type="ECO:0000313" key="13">
    <source>
        <dbReference type="EMBL" id="DAF56627.1"/>
    </source>
</evidence>
<proteinExistence type="inferred from homology"/>
<evidence type="ECO:0000256" key="5">
    <source>
        <dbReference type="ARBA" id="ARBA00022694"/>
    </source>
</evidence>
<feature type="domain" description="Thg1 C-terminal" evidence="12">
    <location>
        <begin position="167"/>
        <end position="219"/>
    </location>
</feature>
<keyword evidence="5" id="KW-0819">tRNA processing</keyword>
<evidence type="ECO:0000259" key="11">
    <source>
        <dbReference type="Pfam" id="PF04446"/>
    </source>
</evidence>
<evidence type="ECO:0000256" key="1">
    <source>
        <dbReference type="ARBA" id="ARBA00001946"/>
    </source>
</evidence>
<dbReference type="InterPro" id="IPR038469">
    <property type="entry name" value="tRNAHis_GuaTrfase_Thg1_sf"/>
</dbReference>
<dbReference type="EC" id="2.7.7.79" evidence="3"/>
<feature type="domain" description="tRNAHis guanylyltransferase catalytic" evidence="11">
    <location>
        <begin position="8"/>
        <end position="139"/>
    </location>
</feature>
<comment type="similarity">
    <text evidence="2">Belongs to the tRNA(His) guanylyltransferase family.</text>
</comment>
<dbReference type="InterPro" id="IPR025845">
    <property type="entry name" value="Thg1_C_dom"/>
</dbReference>
<dbReference type="EMBL" id="BK032721">
    <property type="protein sequence ID" value="DAF56627.1"/>
    <property type="molecule type" value="Genomic_DNA"/>
</dbReference>
<evidence type="ECO:0000256" key="8">
    <source>
        <dbReference type="ARBA" id="ARBA00022741"/>
    </source>
</evidence>
<dbReference type="InterPro" id="IPR024956">
    <property type="entry name" value="tRNAHis_GuaTrfase_cat"/>
</dbReference>
<keyword evidence="4" id="KW-0808">Transferase</keyword>
<comment type="cofactor">
    <cofactor evidence="1">
        <name>Mg(2+)</name>
        <dbReference type="ChEBI" id="CHEBI:18420"/>
    </cofactor>
</comment>
<evidence type="ECO:0000256" key="9">
    <source>
        <dbReference type="ARBA" id="ARBA00022842"/>
    </source>
</evidence>
<dbReference type="GO" id="GO:0006400">
    <property type="term" value="P:tRNA modification"/>
    <property type="evidence" value="ECO:0007669"/>
    <property type="project" value="InterPro"/>
</dbReference>
<evidence type="ECO:0000256" key="4">
    <source>
        <dbReference type="ARBA" id="ARBA00022679"/>
    </source>
</evidence>
<dbReference type="Pfam" id="PF14413">
    <property type="entry name" value="Thg1C"/>
    <property type="match status" value="1"/>
</dbReference>
<keyword evidence="6 13" id="KW-0548">Nucleotidyltransferase</keyword>
<reference evidence="13" key="1">
    <citation type="journal article" date="2021" name="Proc. Natl. Acad. Sci. U.S.A.">
        <title>A Catalog of Tens of Thousands of Viruses from Human Metagenomes Reveals Hidden Associations with Chronic Diseases.</title>
        <authorList>
            <person name="Tisza M.J."/>
            <person name="Buck C.B."/>
        </authorList>
    </citation>
    <scope>NUCLEOTIDE SEQUENCE</scope>
    <source>
        <strain evidence="13">CtWb16</strain>
    </source>
</reference>
<name>A0A8S5T0Q8_9CAUD</name>
<dbReference type="GO" id="GO:0000287">
    <property type="term" value="F:magnesium ion binding"/>
    <property type="evidence" value="ECO:0007669"/>
    <property type="project" value="InterPro"/>
</dbReference>
<dbReference type="GO" id="GO:0008193">
    <property type="term" value="F:tRNA guanylyltransferase activity"/>
    <property type="evidence" value="ECO:0007669"/>
    <property type="project" value="UniProtKB-EC"/>
</dbReference>
<evidence type="ECO:0000259" key="12">
    <source>
        <dbReference type="Pfam" id="PF14413"/>
    </source>
</evidence>
<dbReference type="PANTHER" id="PTHR12729">
    <property type="entry name" value="TRNA(HIS) GUANYLYLTRANSFERASE-RELATED"/>
    <property type="match status" value="1"/>
</dbReference>
<dbReference type="Gene3D" id="3.30.70.3000">
    <property type="match status" value="1"/>
</dbReference>
<keyword evidence="7" id="KW-0479">Metal-binding</keyword>
<evidence type="ECO:0000256" key="7">
    <source>
        <dbReference type="ARBA" id="ARBA00022723"/>
    </source>
</evidence>
<accession>A0A8S5T0Q8</accession>
<evidence type="ECO:0000256" key="2">
    <source>
        <dbReference type="ARBA" id="ARBA00010113"/>
    </source>
</evidence>
<sequence>MSNDNLGDRMKTYEALTTSTMLMPRLPVYVRLDGRAFHTFCRGLDKPFDMEFVAVMREVCKDLVKQTNAKLGYVQSDEISLAWEDMSKAPFDGRLFKLTSVLASMATVSFVLNCMKYPKLTEKVENLKPNFDCRVFQLPNMVELANAFVWRENDAARNAVSMVAQANFSHKELQGKSTAEMNEMLFQEKGINFNDIKPYLKRGSYFKRVNVNKVLDEETLSKIPLDKRPENGIVVRSEVQEMQLPIMKKVENKVETYFYDAEPIMYGVE</sequence>
<evidence type="ECO:0000256" key="3">
    <source>
        <dbReference type="ARBA" id="ARBA00012511"/>
    </source>
</evidence>
<keyword evidence="9" id="KW-0460">Magnesium</keyword>
<dbReference type="InterPro" id="IPR007537">
    <property type="entry name" value="tRNAHis_GuaTrfase_Thg1"/>
</dbReference>
<evidence type="ECO:0000256" key="6">
    <source>
        <dbReference type="ARBA" id="ARBA00022695"/>
    </source>
</evidence>
<dbReference type="Pfam" id="PF04446">
    <property type="entry name" value="Thg1"/>
    <property type="match status" value="1"/>
</dbReference>
<protein>
    <recommendedName>
        <fullName evidence="3">tRNA(His) guanylyltransferase</fullName>
        <ecNumber evidence="3">2.7.7.79</ecNumber>
    </recommendedName>
</protein>
<organism evidence="13">
    <name type="scientific">Myoviridae sp. ctWb16</name>
    <dbReference type="NCBI Taxonomy" id="2827690"/>
    <lineage>
        <taxon>Viruses</taxon>
        <taxon>Duplodnaviria</taxon>
        <taxon>Heunggongvirae</taxon>
        <taxon>Uroviricota</taxon>
        <taxon>Caudoviricetes</taxon>
    </lineage>
</organism>